<organism evidence="1 2">
    <name type="scientific">Actinoallomurus spadix</name>
    <dbReference type="NCBI Taxonomy" id="79912"/>
    <lineage>
        <taxon>Bacteria</taxon>
        <taxon>Bacillati</taxon>
        <taxon>Actinomycetota</taxon>
        <taxon>Actinomycetes</taxon>
        <taxon>Streptosporangiales</taxon>
        <taxon>Thermomonosporaceae</taxon>
        <taxon>Actinoallomurus</taxon>
    </lineage>
</organism>
<dbReference type="RefSeq" id="WP_252807824.1">
    <property type="nucleotide sequence ID" value="NZ_BAAABM010000023.1"/>
</dbReference>
<comment type="caution">
    <text evidence="1">The sequence shown here is derived from an EMBL/GenBank/DDBJ whole genome shotgun (WGS) entry which is preliminary data.</text>
</comment>
<keyword evidence="2" id="KW-1185">Reference proteome</keyword>
<dbReference type="InterPro" id="IPR021398">
    <property type="entry name" value="DUF3037"/>
</dbReference>
<protein>
    <submittedName>
        <fullName evidence="1">DUF3037 domain-containing protein</fullName>
    </submittedName>
</protein>
<gene>
    <name evidence="1" type="ORF">GCM10010151_32040</name>
</gene>
<reference evidence="2" key="1">
    <citation type="journal article" date="2019" name="Int. J. Syst. Evol. Microbiol.">
        <title>The Global Catalogue of Microorganisms (GCM) 10K type strain sequencing project: providing services to taxonomists for standard genome sequencing and annotation.</title>
        <authorList>
            <consortium name="The Broad Institute Genomics Platform"/>
            <consortium name="The Broad Institute Genome Sequencing Center for Infectious Disease"/>
            <person name="Wu L."/>
            <person name="Ma J."/>
        </authorList>
    </citation>
    <scope>NUCLEOTIDE SEQUENCE [LARGE SCALE GENOMIC DNA]</scope>
    <source>
        <strain evidence="2">JCM 3146</strain>
    </source>
</reference>
<dbReference type="Pfam" id="PF11236">
    <property type="entry name" value="DUF3037"/>
    <property type="match status" value="1"/>
</dbReference>
<sequence length="124" mass="13383">MKIFEYAVLRVIPRVERGETMNVGVILYCQARDFLGCRTHVDDVRLRALAPDLDVDGVRAALEAVDGVCCGGPRAGQAAGESLGSRFRWLTAPRSTVVQPGPVHSGLTADPAAELDRLLDVLVR</sequence>
<dbReference type="Proteomes" id="UP001501822">
    <property type="component" value="Unassembled WGS sequence"/>
</dbReference>
<name>A0ABP3GAW3_9ACTN</name>
<evidence type="ECO:0000313" key="2">
    <source>
        <dbReference type="Proteomes" id="UP001501822"/>
    </source>
</evidence>
<accession>A0ABP3GAW3</accession>
<proteinExistence type="predicted"/>
<dbReference type="EMBL" id="BAAABM010000023">
    <property type="protein sequence ID" value="GAA0340027.1"/>
    <property type="molecule type" value="Genomic_DNA"/>
</dbReference>
<evidence type="ECO:0000313" key="1">
    <source>
        <dbReference type="EMBL" id="GAA0340027.1"/>
    </source>
</evidence>